<dbReference type="OMA" id="WKTSYRI"/>
<keyword evidence="3" id="KW-1185">Reference proteome</keyword>
<evidence type="ECO:0000256" key="1">
    <source>
        <dbReference type="SAM" id="MobiDB-lite"/>
    </source>
</evidence>
<dbReference type="GeneID" id="14913345"/>
<dbReference type="EMBL" id="KB008103">
    <property type="protein sequence ID" value="ELR12921.1"/>
    <property type="molecule type" value="Genomic_DNA"/>
</dbReference>
<evidence type="ECO:0008006" key="4">
    <source>
        <dbReference type="Google" id="ProtNLM"/>
    </source>
</evidence>
<dbReference type="Proteomes" id="UP000011083">
    <property type="component" value="Unassembled WGS sequence"/>
</dbReference>
<proteinExistence type="predicted"/>
<reference evidence="2 3" key="1">
    <citation type="journal article" date="2013" name="Genome Biol.">
        <title>Genome of Acanthamoeba castellanii highlights extensive lateral gene transfer and early evolution of tyrosine kinase signaling.</title>
        <authorList>
            <person name="Clarke M."/>
            <person name="Lohan A.J."/>
            <person name="Liu B."/>
            <person name="Lagkouvardos I."/>
            <person name="Roy S."/>
            <person name="Zafar N."/>
            <person name="Bertelli C."/>
            <person name="Schilde C."/>
            <person name="Kianianmomeni A."/>
            <person name="Burglin T.R."/>
            <person name="Frech C."/>
            <person name="Turcotte B."/>
            <person name="Kopec K.O."/>
            <person name="Synnott J.M."/>
            <person name="Choo C."/>
            <person name="Paponov I."/>
            <person name="Finkler A."/>
            <person name="Soon Heng Tan C."/>
            <person name="Hutchins A.P."/>
            <person name="Weinmeier T."/>
            <person name="Rattei T."/>
            <person name="Chu J.S."/>
            <person name="Gimenez G."/>
            <person name="Irimia M."/>
            <person name="Rigden D.J."/>
            <person name="Fitzpatrick D.A."/>
            <person name="Lorenzo-Morales J."/>
            <person name="Bateman A."/>
            <person name="Chiu C.H."/>
            <person name="Tang P."/>
            <person name="Hegemann P."/>
            <person name="Fromm H."/>
            <person name="Raoult D."/>
            <person name="Greub G."/>
            <person name="Miranda-Saavedra D."/>
            <person name="Chen N."/>
            <person name="Nash P."/>
            <person name="Ginger M.L."/>
            <person name="Horn M."/>
            <person name="Schaap P."/>
            <person name="Caler L."/>
            <person name="Loftus B."/>
        </authorList>
    </citation>
    <scope>NUCLEOTIDE SEQUENCE [LARGE SCALE GENOMIC DNA]</scope>
    <source>
        <strain evidence="2 3">Neff</strain>
    </source>
</reference>
<dbReference type="PANTHER" id="PTHR38075:SF1">
    <property type="entry name" value="DUF4139 DOMAIN-CONTAINING PROTEIN"/>
    <property type="match status" value="1"/>
</dbReference>
<organism evidence="2 3">
    <name type="scientific">Acanthamoeba castellanii (strain ATCC 30010 / Neff)</name>
    <dbReference type="NCBI Taxonomy" id="1257118"/>
    <lineage>
        <taxon>Eukaryota</taxon>
        <taxon>Amoebozoa</taxon>
        <taxon>Discosea</taxon>
        <taxon>Longamoebia</taxon>
        <taxon>Centramoebida</taxon>
        <taxon>Acanthamoebidae</taxon>
        <taxon>Acanthamoeba</taxon>
    </lineage>
</organism>
<dbReference type="PANTHER" id="PTHR38075">
    <property type="entry name" value="DUF4139 DOMAIN-CONTAINING PROTEIN"/>
    <property type="match status" value="1"/>
</dbReference>
<dbReference type="KEGG" id="acan:ACA1_095710"/>
<dbReference type="AlphaFoldDB" id="L8GL46"/>
<accession>L8GL46</accession>
<gene>
    <name evidence="2" type="ORF">ACA1_095710</name>
</gene>
<evidence type="ECO:0000313" key="3">
    <source>
        <dbReference type="Proteomes" id="UP000011083"/>
    </source>
</evidence>
<protein>
    <recommendedName>
        <fullName evidence="4">DUF4139 domain-containing protein</fullName>
    </recommendedName>
</protein>
<dbReference type="RefSeq" id="XP_004334934.1">
    <property type="nucleotide sequence ID" value="XM_004334886.1"/>
</dbReference>
<evidence type="ECO:0000313" key="2">
    <source>
        <dbReference type="EMBL" id="ELR12921.1"/>
    </source>
</evidence>
<feature type="region of interest" description="Disordered" evidence="1">
    <location>
        <begin position="317"/>
        <end position="345"/>
    </location>
</feature>
<sequence length="695" mass="78278">MFPIRKIVLFKHGVGYFERQKKVTGETDVDLYFKTSEMNDVLKSLTAVDIGGGSVASISYQAKTPVEKQLEQLSLHLNDPLNSLTELLRQAIGAEVALTLFDGGVVEGTVLGLEKVTVVETATEEGSTTPTSKVVEKEVLNLLMEDDSIQAFPVLELESFVFKDTTLRHDLQHLLDVLINAKKKDLKKLTVFAKGEGERTLVASYVIEAPVWKTSYRLLLTPGKSFLQGWALIDNTQDEDWNGVTLTLVSGKPNAFTHDLYSPRFRQRPVLKVNEDAPQKPPKLEDVLPYHSESLLKDAPAILSSLSTSEAQIGQVSSSNSTKFVEPPRPSYSSSAVPPKPTMRSDTVRKIKPVDVFSYAIDKPVTVKRGQSALVPFLSAECSGLSCSLYNEGVNAKNPLMVVRFKNNFDVALDGGPMSIFDEETCIGEAMLETTRKGDEKFVPFGVEMNVLVTSKTDTSYRNVHKVTVNDGRLTTTRYRVYEKEYKFSNKGSKDIADMFLEHRFYKGDYELTETDQPMNKTENFYRFHIKVVHGAETLFTVRERKIEDSVVDFRYVSADQVNSYHALNYIDSNIKDKMVKDIIPLREKIAKENSVINTEDSELRTALSRENSARSEVYRLNNQSAPLTEHQKEQLDTNLKTMMEREGEIRKLKASLKKRRDANEADQTALDRKYAELKYSAELFQPPKAIQVQA</sequence>
<dbReference type="VEuPathDB" id="AmoebaDB:ACA1_095710"/>
<dbReference type="OrthoDB" id="10267532at2759"/>
<name>L8GL46_ACACF</name>